<feature type="compositionally biased region" description="Basic and acidic residues" evidence="1">
    <location>
        <begin position="126"/>
        <end position="159"/>
    </location>
</feature>
<feature type="region of interest" description="Disordered" evidence="1">
    <location>
        <begin position="95"/>
        <end position="214"/>
    </location>
</feature>
<evidence type="ECO:0000313" key="2">
    <source>
        <dbReference type="EMBL" id="GER43786.1"/>
    </source>
</evidence>
<accession>A0A5A7QFS4</accession>
<feature type="compositionally biased region" description="Polar residues" evidence="1">
    <location>
        <begin position="14"/>
        <end position="35"/>
    </location>
</feature>
<dbReference type="PANTHER" id="PTHR35098:SF1">
    <property type="entry name" value="NODULIN-RELATED PROTEIN 2"/>
    <property type="match status" value="1"/>
</dbReference>
<evidence type="ECO:0000313" key="3">
    <source>
        <dbReference type="Proteomes" id="UP000325081"/>
    </source>
</evidence>
<dbReference type="Proteomes" id="UP000325081">
    <property type="component" value="Unassembled WGS sequence"/>
</dbReference>
<gene>
    <name evidence="2" type="ORF">STAS_20654</name>
</gene>
<dbReference type="GO" id="GO:0010115">
    <property type="term" value="P:regulation of abscisic acid biosynthetic process"/>
    <property type="evidence" value="ECO:0007669"/>
    <property type="project" value="InterPro"/>
</dbReference>
<evidence type="ECO:0000256" key="1">
    <source>
        <dbReference type="SAM" id="MobiDB-lite"/>
    </source>
</evidence>
<dbReference type="EMBL" id="BKCP01006737">
    <property type="protein sequence ID" value="GER43786.1"/>
    <property type="molecule type" value="Genomic_DNA"/>
</dbReference>
<evidence type="ECO:0008006" key="4">
    <source>
        <dbReference type="Google" id="ProtNLM"/>
    </source>
</evidence>
<feature type="region of interest" description="Disordered" evidence="1">
    <location>
        <begin position="1"/>
        <end position="37"/>
    </location>
</feature>
<dbReference type="GO" id="GO:0009408">
    <property type="term" value="P:response to heat"/>
    <property type="evidence" value="ECO:0007669"/>
    <property type="project" value="InterPro"/>
</dbReference>
<reference evidence="3" key="1">
    <citation type="journal article" date="2019" name="Curr. Biol.">
        <title>Genome Sequence of Striga asiatica Provides Insight into the Evolution of Plant Parasitism.</title>
        <authorList>
            <person name="Yoshida S."/>
            <person name="Kim S."/>
            <person name="Wafula E.K."/>
            <person name="Tanskanen J."/>
            <person name="Kim Y.M."/>
            <person name="Honaas L."/>
            <person name="Yang Z."/>
            <person name="Spallek T."/>
            <person name="Conn C.E."/>
            <person name="Ichihashi Y."/>
            <person name="Cheong K."/>
            <person name="Cui S."/>
            <person name="Der J.P."/>
            <person name="Gundlach H."/>
            <person name="Jiao Y."/>
            <person name="Hori C."/>
            <person name="Ishida J.K."/>
            <person name="Kasahara H."/>
            <person name="Kiba T."/>
            <person name="Kim M.S."/>
            <person name="Koo N."/>
            <person name="Laohavisit A."/>
            <person name="Lee Y.H."/>
            <person name="Lumba S."/>
            <person name="McCourt P."/>
            <person name="Mortimer J.C."/>
            <person name="Mutuku J.M."/>
            <person name="Nomura T."/>
            <person name="Sasaki-Sekimoto Y."/>
            <person name="Seto Y."/>
            <person name="Wang Y."/>
            <person name="Wakatake T."/>
            <person name="Sakakibara H."/>
            <person name="Demura T."/>
            <person name="Yamaguchi S."/>
            <person name="Yoneyama K."/>
            <person name="Manabe R.I."/>
            <person name="Nelson D.C."/>
            <person name="Schulman A.H."/>
            <person name="Timko M.P."/>
            <person name="dePamphilis C.W."/>
            <person name="Choi D."/>
            <person name="Shirasu K."/>
        </authorList>
    </citation>
    <scope>NUCLEOTIDE SEQUENCE [LARGE SCALE GENOMIC DNA]</scope>
    <source>
        <strain evidence="3">cv. UVA1</strain>
    </source>
</reference>
<sequence length="225" mass="23112">MNFLSSMVKGSDQPKPTSDEPNNSAHKPASNSDLFTSAKVVADAAQAQFRNEPEKLDKNKVAGAAADLLEAGSEYGKLDGTQGVGKYVDQAENYLRQYSAPKPSADEPPAGEKKPAAEDPAPAVTADEKEAPAIAADEKSAPAIAADEKEVPAAADEKSAPAIGAGEKEAEESTESEKPSGGGAGEYLKMAEGLLNKPSAGGDGDEKPESGYGDVMKMAGGFLNK</sequence>
<dbReference type="AlphaFoldDB" id="A0A5A7QFS4"/>
<proteinExistence type="predicted"/>
<organism evidence="2 3">
    <name type="scientific">Striga asiatica</name>
    <name type="common">Asiatic witchweed</name>
    <name type="synonym">Buchnera asiatica</name>
    <dbReference type="NCBI Taxonomy" id="4170"/>
    <lineage>
        <taxon>Eukaryota</taxon>
        <taxon>Viridiplantae</taxon>
        <taxon>Streptophyta</taxon>
        <taxon>Embryophyta</taxon>
        <taxon>Tracheophyta</taxon>
        <taxon>Spermatophyta</taxon>
        <taxon>Magnoliopsida</taxon>
        <taxon>eudicotyledons</taxon>
        <taxon>Gunneridae</taxon>
        <taxon>Pentapetalae</taxon>
        <taxon>asterids</taxon>
        <taxon>lamiids</taxon>
        <taxon>Lamiales</taxon>
        <taxon>Orobanchaceae</taxon>
        <taxon>Buchnereae</taxon>
        <taxon>Striga</taxon>
    </lineage>
</organism>
<keyword evidence="3" id="KW-1185">Reference proteome</keyword>
<name>A0A5A7QFS4_STRAF</name>
<dbReference type="PANTHER" id="PTHR35098">
    <property type="entry name" value="EXPRESSED PROTEIN"/>
    <property type="match status" value="1"/>
</dbReference>
<protein>
    <recommendedName>
        <fullName evidence="4">Nodulin-related protein 1</fullName>
    </recommendedName>
</protein>
<dbReference type="InterPro" id="IPR040294">
    <property type="entry name" value="Nodulin-rel_1/2"/>
</dbReference>
<dbReference type="OrthoDB" id="695806at2759"/>
<comment type="caution">
    <text evidence="2">The sequence shown here is derived from an EMBL/GenBank/DDBJ whole genome shotgun (WGS) entry which is preliminary data.</text>
</comment>